<keyword evidence="1" id="KW-0175">Coiled coil</keyword>
<gene>
    <name evidence="3" type="ORF">HHK36_008137</name>
</gene>
<dbReference type="EMBL" id="JABCRI010000005">
    <property type="protein sequence ID" value="KAF8406057.1"/>
    <property type="molecule type" value="Genomic_DNA"/>
</dbReference>
<dbReference type="OMA" id="NINHRVI"/>
<proteinExistence type="predicted"/>
<sequence length="223" mass="24888">MSVTTASIYYYHLGNHGGSRRRFHAPVFSPYCLPGSSTTKHGYRISANQRTHQFNINHRVISKRALNMKINVSNNSQPEAPPPAKSPSSAWKKWILGLILPMFLPFLRYKGGLLLTLKNKVDMAVETVETVTEVVENLAEQVEKVADEVGDKLPDDAKLKKTIGLVEDLAKEAVEKADQAQEIIHKVREVEKALLESNMDLGKADQSKSPEDLDALVRKSDQL</sequence>
<evidence type="ECO:0000313" key="4">
    <source>
        <dbReference type="Proteomes" id="UP000655225"/>
    </source>
</evidence>
<accession>A0A834ZPJ8</accession>
<dbReference type="Proteomes" id="UP000655225">
    <property type="component" value="Unassembled WGS sequence"/>
</dbReference>
<reference evidence="3 4" key="1">
    <citation type="submission" date="2020-04" db="EMBL/GenBank/DDBJ databases">
        <title>Plant Genome Project.</title>
        <authorList>
            <person name="Zhang R.-G."/>
        </authorList>
    </citation>
    <scope>NUCLEOTIDE SEQUENCE [LARGE SCALE GENOMIC DNA]</scope>
    <source>
        <strain evidence="3">YNK0</strain>
        <tissue evidence="3">Leaf</tissue>
    </source>
</reference>
<dbReference type="AlphaFoldDB" id="A0A834ZPJ8"/>
<comment type="caution">
    <text evidence="3">The sequence shown here is derived from an EMBL/GenBank/DDBJ whole genome shotgun (WGS) entry which is preliminary data.</text>
</comment>
<dbReference type="PANTHER" id="PTHR33735">
    <property type="entry name" value="EXPRESSED PROTEIN"/>
    <property type="match status" value="1"/>
</dbReference>
<dbReference type="PANTHER" id="PTHR33735:SF23">
    <property type="entry name" value="PTERIN-BINDING DOMAIN-CONTAINING PROTEIN"/>
    <property type="match status" value="1"/>
</dbReference>
<dbReference type="OrthoDB" id="1927611at2759"/>
<feature type="compositionally biased region" description="Basic and acidic residues" evidence="2">
    <location>
        <begin position="202"/>
        <end position="223"/>
    </location>
</feature>
<protein>
    <submittedName>
        <fullName evidence="3">Uncharacterized protein</fullName>
    </submittedName>
</protein>
<organism evidence="3 4">
    <name type="scientific">Tetracentron sinense</name>
    <name type="common">Spur-leaf</name>
    <dbReference type="NCBI Taxonomy" id="13715"/>
    <lineage>
        <taxon>Eukaryota</taxon>
        <taxon>Viridiplantae</taxon>
        <taxon>Streptophyta</taxon>
        <taxon>Embryophyta</taxon>
        <taxon>Tracheophyta</taxon>
        <taxon>Spermatophyta</taxon>
        <taxon>Magnoliopsida</taxon>
        <taxon>Trochodendrales</taxon>
        <taxon>Trochodendraceae</taxon>
        <taxon>Tetracentron</taxon>
    </lineage>
</organism>
<keyword evidence="4" id="KW-1185">Reference proteome</keyword>
<evidence type="ECO:0000256" key="1">
    <source>
        <dbReference type="SAM" id="Coils"/>
    </source>
</evidence>
<evidence type="ECO:0000313" key="3">
    <source>
        <dbReference type="EMBL" id="KAF8406057.1"/>
    </source>
</evidence>
<feature type="region of interest" description="Disordered" evidence="2">
    <location>
        <begin position="200"/>
        <end position="223"/>
    </location>
</feature>
<name>A0A834ZPJ8_TETSI</name>
<feature type="coiled-coil region" evidence="1">
    <location>
        <begin position="128"/>
        <end position="190"/>
    </location>
</feature>
<evidence type="ECO:0000256" key="2">
    <source>
        <dbReference type="SAM" id="MobiDB-lite"/>
    </source>
</evidence>